<evidence type="ECO:0000313" key="2">
    <source>
        <dbReference type="Proteomes" id="UP000295210"/>
    </source>
</evidence>
<dbReference type="Proteomes" id="UP000295210">
    <property type="component" value="Unassembled WGS sequence"/>
</dbReference>
<name>A0A4R1L225_9BACT</name>
<keyword evidence="1" id="KW-0378">Hydrolase</keyword>
<keyword evidence="2" id="KW-1185">Reference proteome</keyword>
<reference evidence="1 2" key="1">
    <citation type="submission" date="2019-03" db="EMBL/GenBank/DDBJ databases">
        <title>Genomic Encyclopedia of Type Strains, Phase IV (KMG-IV): sequencing the most valuable type-strain genomes for metagenomic binning, comparative biology and taxonomic classification.</title>
        <authorList>
            <person name="Goeker M."/>
        </authorList>
    </citation>
    <scope>NUCLEOTIDE SEQUENCE [LARGE SCALE GENOMIC DNA]</scope>
    <source>
        <strain evidence="1 2">DSM 103428</strain>
    </source>
</reference>
<protein>
    <submittedName>
        <fullName evidence="1">Dienelactone hydrolase</fullName>
    </submittedName>
</protein>
<dbReference type="GO" id="GO:0016787">
    <property type="term" value="F:hydrolase activity"/>
    <property type="evidence" value="ECO:0007669"/>
    <property type="project" value="UniProtKB-KW"/>
</dbReference>
<dbReference type="OrthoDB" id="111567at2"/>
<dbReference type="EMBL" id="SMGK01000004">
    <property type="protein sequence ID" value="TCK72042.1"/>
    <property type="molecule type" value="Genomic_DNA"/>
</dbReference>
<evidence type="ECO:0000313" key="1">
    <source>
        <dbReference type="EMBL" id="TCK72042.1"/>
    </source>
</evidence>
<sequence>MRLPHHAGPLLSTTLKHPSLSLPSEAQPASAAGAGPSAFRPPLLLPAAILLAVAALSFAFWPQIRWHLQALTVLMGINGDSIPRPLQLVADAPVLVVDTTIPGVHGPFPGRLYRPQGIAAPPAVVLVHGLYYMGMDAPDLTSYARRLAACGMLVLTPDLAQLRDDRIDGSSIDSIGDSVRWLAAQSHAPVGLMAMSFSGALSLLAAARPENQPSVRFVFVSGTYDSLPRVIRAYAAHREPLPGGHSVPTDGNDYGSLAIEYAYVDHVVPPADRAAVQGVIRARLQRHKRLALQLESALTAIQTAEMIQLQSPDTLRRAATDLGPGLDSLSPRNQLSAFRAPVFVLHGSDDPIIPTGEAAWLVRDLPPGVLRARLISPIFAHAGIGVETHRWKDRWQLVHFFAQVLRTAEAG</sequence>
<dbReference type="RefSeq" id="WP_131997514.1">
    <property type="nucleotide sequence ID" value="NZ_SMGK01000004.1"/>
</dbReference>
<comment type="caution">
    <text evidence="1">The sequence shown here is derived from an EMBL/GenBank/DDBJ whole genome shotgun (WGS) entry which is preliminary data.</text>
</comment>
<dbReference type="SUPFAM" id="SSF53474">
    <property type="entry name" value="alpha/beta-Hydrolases"/>
    <property type="match status" value="1"/>
</dbReference>
<dbReference type="Gene3D" id="3.40.50.1820">
    <property type="entry name" value="alpha/beta hydrolase"/>
    <property type="match status" value="1"/>
</dbReference>
<gene>
    <name evidence="1" type="ORF">C7378_2674</name>
</gene>
<dbReference type="AlphaFoldDB" id="A0A4R1L225"/>
<accession>A0A4R1L225</accession>
<proteinExistence type="predicted"/>
<organism evidence="1 2">
    <name type="scientific">Acidipila rosea</name>
    <dbReference type="NCBI Taxonomy" id="768535"/>
    <lineage>
        <taxon>Bacteria</taxon>
        <taxon>Pseudomonadati</taxon>
        <taxon>Acidobacteriota</taxon>
        <taxon>Terriglobia</taxon>
        <taxon>Terriglobales</taxon>
        <taxon>Acidobacteriaceae</taxon>
        <taxon>Acidipila</taxon>
    </lineage>
</organism>
<dbReference type="InterPro" id="IPR029058">
    <property type="entry name" value="AB_hydrolase_fold"/>
</dbReference>